<feature type="chain" id="PRO_5040862896" evidence="2">
    <location>
        <begin position="20"/>
        <end position="200"/>
    </location>
</feature>
<dbReference type="InterPro" id="IPR058248">
    <property type="entry name" value="Lxx211020-like"/>
</dbReference>
<dbReference type="PANTHER" id="PTHR36302:SF1">
    <property type="entry name" value="COPPER CHAPERONE PCU(A)C"/>
    <property type="match status" value="1"/>
</dbReference>
<dbReference type="SUPFAM" id="SSF110087">
    <property type="entry name" value="DR1885-like metal-binding protein"/>
    <property type="match status" value="1"/>
</dbReference>
<name>A0A9X3NS94_9ACTN</name>
<gene>
    <name evidence="3" type="ORF">LG943_02305</name>
</gene>
<evidence type="ECO:0000256" key="1">
    <source>
        <dbReference type="SAM" id="MobiDB-lite"/>
    </source>
</evidence>
<evidence type="ECO:0000256" key="2">
    <source>
        <dbReference type="SAM" id="SignalP"/>
    </source>
</evidence>
<accession>A0A9X3NS94</accession>
<protein>
    <submittedName>
        <fullName evidence="3">Copper chaperone PCu(A)C</fullName>
    </submittedName>
</protein>
<dbReference type="Pfam" id="PF04314">
    <property type="entry name" value="PCuAC"/>
    <property type="match status" value="1"/>
</dbReference>
<reference evidence="3" key="1">
    <citation type="submission" date="2021-10" db="EMBL/GenBank/DDBJ databases">
        <title>Streptomonospora sp. nov., isolated from mangrove soil.</title>
        <authorList>
            <person name="Chen X."/>
            <person name="Ge X."/>
            <person name="Liu W."/>
        </authorList>
    </citation>
    <scope>NUCLEOTIDE SEQUENCE</scope>
    <source>
        <strain evidence="3">S1-112</strain>
    </source>
</reference>
<dbReference type="PROSITE" id="PS51257">
    <property type="entry name" value="PROKAR_LIPOPROTEIN"/>
    <property type="match status" value="1"/>
</dbReference>
<dbReference type="Proteomes" id="UP001140076">
    <property type="component" value="Unassembled WGS sequence"/>
</dbReference>
<evidence type="ECO:0000313" key="4">
    <source>
        <dbReference type="Proteomes" id="UP001140076"/>
    </source>
</evidence>
<dbReference type="InterPro" id="IPR036182">
    <property type="entry name" value="PCuAC_sf"/>
</dbReference>
<dbReference type="InterPro" id="IPR007410">
    <property type="entry name" value="LpqE-like"/>
</dbReference>
<dbReference type="PANTHER" id="PTHR36302">
    <property type="entry name" value="BLR7088 PROTEIN"/>
    <property type="match status" value="1"/>
</dbReference>
<evidence type="ECO:0000313" key="3">
    <source>
        <dbReference type="EMBL" id="MDA0563166.1"/>
    </source>
</evidence>
<keyword evidence="2" id="KW-0732">Signal</keyword>
<dbReference type="AlphaFoldDB" id="A0A9X3NS94"/>
<proteinExistence type="predicted"/>
<dbReference type="EMBL" id="JAJAQC010000003">
    <property type="protein sequence ID" value="MDA0563166.1"/>
    <property type="molecule type" value="Genomic_DNA"/>
</dbReference>
<comment type="caution">
    <text evidence="3">The sequence shown here is derived from an EMBL/GenBank/DDBJ whole genome shotgun (WGS) entry which is preliminary data.</text>
</comment>
<sequence>MARPHPALPLAAAFLAAGAALTGCGAGAAAGSGGGAAPEASPSAQAAAITVEDAWVKAVPAEDGMTALFGVLVNDSGQEARLVAAATGVAGTVELHEVVTGDDGNPVMRPKEDGFVIGANGRHALEPGADHIMLMELGEDLEPGQEVEVELEFADGSTTEVTAPVKDFAGGEESYEGGGSHGGGHDHGGAEGADGAEDHG</sequence>
<organism evidence="3 4">
    <name type="scientific">Streptomonospora mangrovi</name>
    <dbReference type="NCBI Taxonomy" id="2883123"/>
    <lineage>
        <taxon>Bacteria</taxon>
        <taxon>Bacillati</taxon>
        <taxon>Actinomycetota</taxon>
        <taxon>Actinomycetes</taxon>
        <taxon>Streptosporangiales</taxon>
        <taxon>Nocardiopsidaceae</taxon>
        <taxon>Streptomonospora</taxon>
    </lineage>
</organism>
<feature type="region of interest" description="Disordered" evidence="1">
    <location>
        <begin position="158"/>
        <end position="200"/>
    </location>
</feature>
<dbReference type="RefSeq" id="WP_270070451.1">
    <property type="nucleotide sequence ID" value="NZ_JAJAQC010000003.1"/>
</dbReference>
<keyword evidence="4" id="KW-1185">Reference proteome</keyword>
<feature type="signal peptide" evidence="2">
    <location>
        <begin position="1"/>
        <end position="19"/>
    </location>
</feature>
<dbReference type="Gene3D" id="2.60.40.1890">
    <property type="entry name" value="PCu(A)C copper chaperone"/>
    <property type="match status" value="1"/>
</dbReference>